<accession>A0A0L6VGG8</accession>
<reference evidence="1 2" key="1">
    <citation type="submission" date="2015-08" db="EMBL/GenBank/DDBJ databases">
        <title>Next Generation Sequencing and Analysis of the Genome of Puccinia sorghi L Schw, the Causal Agent of Maize Common Rust.</title>
        <authorList>
            <person name="Rochi L."/>
            <person name="Burguener G."/>
            <person name="Darino M."/>
            <person name="Turjanski A."/>
            <person name="Kreff E."/>
            <person name="Dieguez M.J."/>
            <person name="Sacco F."/>
        </authorList>
    </citation>
    <scope>NUCLEOTIDE SEQUENCE [LARGE SCALE GENOMIC DNA]</scope>
    <source>
        <strain evidence="1 2">RO10H11247</strain>
    </source>
</reference>
<proteinExistence type="predicted"/>
<protein>
    <submittedName>
        <fullName evidence="1">Uncharacterized protein</fullName>
    </submittedName>
</protein>
<evidence type="ECO:0000313" key="1">
    <source>
        <dbReference type="EMBL" id="KNZ59667.1"/>
    </source>
</evidence>
<dbReference type="OrthoDB" id="2497179at2759"/>
<evidence type="ECO:0000313" key="2">
    <source>
        <dbReference type="Proteomes" id="UP000037035"/>
    </source>
</evidence>
<keyword evidence="2" id="KW-1185">Reference proteome</keyword>
<dbReference type="AlphaFoldDB" id="A0A0L6VGG8"/>
<organism evidence="1 2">
    <name type="scientific">Puccinia sorghi</name>
    <dbReference type="NCBI Taxonomy" id="27349"/>
    <lineage>
        <taxon>Eukaryota</taxon>
        <taxon>Fungi</taxon>
        <taxon>Dikarya</taxon>
        <taxon>Basidiomycota</taxon>
        <taxon>Pucciniomycotina</taxon>
        <taxon>Pucciniomycetes</taxon>
        <taxon>Pucciniales</taxon>
        <taxon>Pucciniaceae</taxon>
        <taxon>Puccinia</taxon>
    </lineage>
</organism>
<dbReference type="EMBL" id="LAVV01006486">
    <property type="protein sequence ID" value="KNZ59667.1"/>
    <property type="molecule type" value="Genomic_DNA"/>
</dbReference>
<dbReference type="Proteomes" id="UP000037035">
    <property type="component" value="Unassembled WGS sequence"/>
</dbReference>
<sequence>MVCIDQYDSAFKCTGGCKGALTCDSCAFDTTRFRVQHHKRANPMVNGMLSVQRLGRPRTQDG</sequence>
<dbReference type="VEuPathDB" id="FungiDB:VP01_1684g3"/>
<name>A0A0L6VGG8_9BASI</name>
<comment type="caution">
    <text evidence="1">The sequence shown here is derived from an EMBL/GenBank/DDBJ whole genome shotgun (WGS) entry which is preliminary data.</text>
</comment>
<gene>
    <name evidence="1" type="ORF">VP01_1684g3</name>
</gene>